<accession>B8HJ40</accession>
<evidence type="ECO:0000256" key="1">
    <source>
        <dbReference type="SAM" id="MobiDB-lite"/>
    </source>
</evidence>
<organism evidence="2 3">
    <name type="scientific">Pseudarthrobacter chlorophenolicus (strain ATCC 700700 / DSM 12829 / CIP 107037 / JCM 12360 / KCTC 9906 / NCIMB 13794 / A6)</name>
    <name type="common">Arthrobacter chlorophenolicus</name>
    <dbReference type="NCBI Taxonomy" id="452863"/>
    <lineage>
        <taxon>Bacteria</taxon>
        <taxon>Bacillati</taxon>
        <taxon>Actinomycetota</taxon>
        <taxon>Actinomycetes</taxon>
        <taxon>Micrococcales</taxon>
        <taxon>Micrococcaceae</taxon>
        <taxon>Pseudarthrobacter</taxon>
    </lineage>
</organism>
<dbReference type="KEGG" id="ach:Achl_4486"/>
<evidence type="ECO:0000313" key="3">
    <source>
        <dbReference type="Proteomes" id="UP000002505"/>
    </source>
</evidence>
<keyword evidence="3" id="KW-1185">Reference proteome</keyword>
<protein>
    <submittedName>
        <fullName evidence="2">Uncharacterized protein</fullName>
    </submittedName>
</protein>
<geneLocation type="plasmid" evidence="2 3">
    <name>pACHL01</name>
</geneLocation>
<proteinExistence type="predicted"/>
<dbReference type="HOGENOM" id="CLU_1064155_0_0_11"/>
<feature type="region of interest" description="Disordered" evidence="1">
    <location>
        <begin position="83"/>
        <end position="117"/>
    </location>
</feature>
<dbReference type="EMBL" id="CP001342">
    <property type="protein sequence ID" value="ACL42437.1"/>
    <property type="molecule type" value="Genomic_DNA"/>
</dbReference>
<feature type="region of interest" description="Disordered" evidence="1">
    <location>
        <begin position="144"/>
        <end position="165"/>
    </location>
</feature>
<dbReference type="AlphaFoldDB" id="B8HJ40"/>
<evidence type="ECO:0000313" key="2">
    <source>
        <dbReference type="EMBL" id="ACL42437.1"/>
    </source>
</evidence>
<reference evidence="2" key="1">
    <citation type="submission" date="2009-01" db="EMBL/GenBank/DDBJ databases">
        <title>Complete sequence of plasmid1 of Arthrobacter chlorophenolicus A6.</title>
        <authorList>
            <consortium name="US DOE Joint Genome Institute"/>
            <person name="Lucas S."/>
            <person name="Copeland A."/>
            <person name="Lapidus A."/>
            <person name="Glavina del Rio T."/>
            <person name="Tice H."/>
            <person name="Bruce D."/>
            <person name="Goodwin L."/>
            <person name="Pitluck S."/>
            <person name="Goltsman E."/>
            <person name="Clum A."/>
            <person name="Larimer F."/>
            <person name="Land M."/>
            <person name="Hauser L."/>
            <person name="Kyrpides N."/>
            <person name="Mikhailova N."/>
            <person name="Jansson J."/>
            <person name="Richardson P."/>
        </authorList>
    </citation>
    <scope>NUCLEOTIDE SEQUENCE [LARGE SCALE GENOMIC DNA]</scope>
    <source>
        <strain evidence="2">A6</strain>
        <plasmid evidence="2">pACHL01</plasmid>
    </source>
</reference>
<dbReference type="Proteomes" id="UP000002505">
    <property type="component" value="Plasmid pACHL01"/>
</dbReference>
<sequence length="261" mass="29071">MHRTLLHRSGRRRGWLDATREARTPEDGRYPSSPWLGLHQQACLRGRRPRLSLPMTRGHESTRGCFVAGTGLEPAYPIRRQTDQASPFRGRASPGRLTCSHSFSVRSSKPAPAGIRPTARGTTQLLRRCHGFMLPLRTGDQARWQRTPRSANRGPAWTGTPRRMHLGSNTPALPLSYGPRFWSAGAEIPYPSLHILPRSRATTFQVQRRLIARWWRPAPACAGGFLHRPAGIRRSRAGCPGVEPVRRCGIHISPAGFLVPA</sequence>
<gene>
    <name evidence="2" type="ordered locus">Achl_4486</name>
</gene>
<keyword evidence="2" id="KW-0614">Plasmid</keyword>
<name>B8HJ40_PSECP</name>